<dbReference type="InterPro" id="IPR036412">
    <property type="entry name" value="HAD-like_sf"/>
</dbReference>
<dbReference type="SFLD" id="SFLDG01129">
    <property type="entry name" value="C1.5:_HAD__Beta-PGM__Phosphata"/>
    <property type="match status" value="1"/>
</dbReference>
<dbReference type="SUPFAM" id="SSF56784">
    <property type="entry name" value="HAD-like"/>
    <property type="match status" value="1"/>
</dbReference>
<dbReference type="InterPro" id="IPR050155">
    <property type="entry name" value="HAD-like_hydrolase_sf"/>
</dbReference>
<dbReference type="Gene3D" id="3.40.50.1000">
    <property type="entry name" value="HAD superfamily/HAD-like"/>
    <property type="match status" value="1"/>
</dbReference>
<evidence type="ECO:0000313" key="1">
    <source>
        <dbReference type="EMBL" id="MFD2728776.1"/>
    </source>
</evidence>
<dbReference type="InterPro" id="IPR006439">
    <property type="entry name" value="HAD-SF_hydro_IA"/>
</dbReference>
<organism evidence="1 2">
    <name type="scientific">Enterococcus camelliae</name>
    <dbReference type="NCBI Taxonomy" id="453959"/>
    <lineage>
        <taxon>Bacteria</taxon>
        <taxon>Bacillati</taxon>
        <taxon>Bacillota</taxon>
        <taxon>Bacilli</taxon>
        <taxon>Lactobacillales</taxon>
        <taxon>Enterococcaceae</taxon>
        <taxon>Enterococcus</taxon>
    </lineage>
</organism>
<dbReference type="PANTHER" id="PTHR43434:SF25">
    <property type="entry name" value="PHOSPHOGLYCOLATE PHOSPHATASE"/>
    <property type="match status" value="1"/>
</dbReference>
<dbReference type="Gene3D" id="1.10.150.240">
    <property type="entry name" value="Putative phosphatase, domain 2"/>
    <property type="match status" value="1"/>
</dbReference>
<dbReference type="Proteomes" id="UP001597427">
    <property type="component" value="Unassembled WGS sequence"/>
</dbReference>
<dbReference type="SFLD" id="SFLDG01135">
    <property type="entry name" value="C1.5.6:_HAD__Beta-PGM__Phospha"/>
    <property type="match status" value="1"/>
</dbReference>
<dbReference type="NCBIfam" id="TIGR01509">
    <property type="entry name" value="HAD-SF-IA-v3"/>
    <property type="match status" value="1"/>
</dbReference>
<accession>A0ABW5TI07</accession>
<dbReference type="SFLD" id="SFLDS00003">
    <property type="entry name" value="Haloacid_Dehalogenase"/>
    <property type="match status" value="1"/>
</dbReference>
<dbReference type="InterPro" id="IPR023198">
    <property type="entry name" value="PGP-like_dom2"/>
</dbReference>
<reference evidence="2" key="1">
    <citation type="journal article" date="2019" name="Int. J. Syst. Evol. Microbiol.">
        <title>The Global Catalogue of Microorganisms (GCM) 10K type strain sequencing project: providing services to taxonomists for standard genome sequencing and annotation.</title>
        <authorList>
            <consortium name="The Broad Institute Genomics Platform"/>
            <consortium name="The Broad Institute Genome Sequencing Center for Infectious Disease"/>
            <person name="Wu L."/>
            <person name="Ma J."/>
        </authorList>
    </citation>
    <scope>NUCLEOTIDE SEQUENCE [LARGE SCALE GENOMIC DNA]</scope>
    <source>
        <strain evidence="2">TISTR 932</strain>
    </source>
</reference>
<dbReference type="Pfam" id="PF13419">
    <property type="entry name" value="HAD_2"/>
    <property type="match status" value="1"/>
</dbReference>
<proteinExistence type="predicted"/>
<dbReference type="PANTHER" id="PTHR43434">
    <property type="entry name" value="PHOSPHOGLYCOLATE PHOSPHATASE"/>
    <property type="match status" value="1"/>
</dbReference>
<dbReference type="RefSeq" id="WP_379980498.1">
    <property type="nucleotide sequence ID" value="NZ_JBHUMO010000033.1"/>
</dbReference>
<evidence type="ECO:0000313" key="2">
    <source>
        <dbReference type="Proteomes" id="UP001597427"/>
    </source>
</evidence>
<keyword evidence="1" id="KW-0378">Hydrolase</keyword>
<gene>
    <name evidence="1" type="ORF">ACFSR0_04960</name>
</gene>
<dbReference type="GO" id="GO:0016787">
    <property type="term" value="F:hydrolase activity"/>
    <property type="evidence" value="ECO:0007669"/>
    <property type="project" value="UniProtKB-KW"/>
</dbReference>
<dbReference type="EMBL" id="JBHUMO010000033">
    <property type="protein sequence ID" value="MFD2728776.1"/>
    <property type="molecule type" value="Genomic_DNA"/>
</dbReference>
<sequence>MFNHYIWDFDGTLYDTYPVILDSFIKALAQFGVEANDRSVYQTLKAYSSKELAHDFQLPFDQLTRVYKSIESSDMRVPRPYDGAKEIVEWVIQNGGTNYILTHRDTTSTRQLLKEDRLLNNFEEIIGSESPFPRKPAPDAIQYLLEKYQMNPNETVMIGDRNMDILAGKTAGIQTIFFDEDQILQNVPATFRVSHLLDIRQIG</sequence>
<comment type="caution">
    <text evidence="1">The sequence shown here is derived from an EMBL/GenBank/DDBJ whole genome shotgun (WGS) entry which is preliminary data.</text>
</comment>
<dbReference type="NCBIfam" id="TIGR01549">
    <property type="entry name" value="HAD-SF-IA-v1"/>
    <property type="match status" value="1"/>
</dbReference>
<keyword evidence="2" id="KW-1185">Reference proteome</keyword>
<dbReference type="InterPro" id="IPR023214">
    <property type="entry name" value="HAD_sf"/>
</dbReference>
<protein>
    <submittedName>
        <fullName evidence="1">HAD-IA family hydrolase</fullName>
    </submittedName>
</protein>
<name>A0ABW5TI07_9ENTE</name>
<dbReference type="InterPro" id="IPR041492">
    <property type="entry name" value="HAD_2"/>
</dbReference>